<keyword evidence="3" id="KW-1185">Reference proteome</keyword>
<dbReference type="Proteomes" id="UP001146336">
    <property type="component" value="Unassembled WGS sequence"/>
</dbReference>
<accession>A0ABT6D0G1</accession>
<proteinExistence type="predicted"/>
<evidence type="ECO:0000313" key="2">
    <source>
        <dbReference type="EMBL" id="MDF9298918.1"/>
    </source>
</evidence>
<evidence type="ECO:0000256" key="1">
    <source>
        <dbReference type="SAM" id="MobiDB-lite"/>
    </source>
</evidence>
<name>A0ABT6D0G1_9LACO</name>
<comment type="caution">
    <text evidence="2">The sequence shown here is derived from an EMBL/GenBank/DDBJ whole genome shotgun (WGS) entry which is preliminary data.</text>
</comment>
<protein>
    <submittedName>
        <fullName evidence="2">Uncharacterized protein</fullName>
    </submittedName>
</protein>
<evidence type="ECO:0000313" key="3">
    <source>
        <dbReference type="Proteomes" id="UP001146336"/>
    </source>
</evidence>
<feature type="region of interest" description="Disordered" evidence="1">
    <location>
        <begin position="45"/>
        <end position="108"/>
    </location>
</feature>
<reference evidence="2" key="1">
    <citation type="submission" date="2023-03" db="EMBL/GenBank/DDBJ databases">
        <title>Comparative genomics of Weissella fermenti BK2, and weissella type species.</title>
        <authorList>
            <person name="Lee J.K."/>
            <person name="Baek J.H."/>
            <person name="Kim J.M."/>
            <person name="Choi D.G."/>
            <person name="Jeon C.O."/>
        </authorList>
    </citation>
    <scope>NUCLEOTIDE SEQUENCE</scope>
    <source>
        <strain evidence="2">BK2</strain>
    </source>
</reference>
<organism evidence="2 3">
    <name type="scientific">Weissella fermenti</name>
    <dbReference type="NCBI Taxonomy" id="2987699"/>
    <lineage>
        <taxon>Bacteria</taxon>
        <taxon>Bacillati</taxon>
        <taxon>Bacillota</taxon>
        <taxon>Bacilli</taxon>
        <taxon>Lactobacillales</taxon>
        <taxon>Lactobacillaceae</taxon>
        <taxon>Weissella</taxon>
    </lineage>
</organism>
<dbReference type="RefSeq" id="WP_199404068.1">
    <property type="nucleotide sequence ID" value="NZ_JAOZFC020000001.1"/>
</dbReference>
<dbReference type="EMBL" id="JAOZFC020000001">
    <property type="protein sequence ID" value="MDF9298918.1"/>
    <property type="molecule type" value="Genomic_DNA"/>
</dbReference>
<sequence length="192" mass="20757">MNKKGIIGFLMVVCVLLGAGGYWTWHYHNDVHNKQEKRISKNEKELSSLRKEISKKQTEASETKKSEKITSSVSGSVQKQETSASSSSDVSSAEATSSSNATNAPLTKGEIDQMLTTQRSMPIGGSDDVLQGSITETKTDGTVVYSIAGSAGGSRMTLMMTPNADNTVSVTQENRYSYSPDVETESYVLTRP</sequence>
<feature type="compositionally biased region" description="Low complexity" evidence="1">
    <location>
        <begin position="81"/>
        <end position="104"/>
    </location>
</feature>
<gene>
    <name evidence="2" type="ORF">OIT47_001115</name>
</gene>
<feature type="compositionally biased region" description="Basic and acidic residues" evidence="1">
    <location>
        <begin position="45"/>
        <end position="68"/>
    </location>
</feature>